<dbReference type="AlphaFoldDB" id="A0A8C6SWP8"/>
<keyword evidence="1" id="KW-0479">Metal-binding</keyword>
<evidence type="ECO:0000313" key="7">
    <source>
        <dbReference type="Ensembl" id="ENSNMLP00000009632.1"/>
    </source>
</evidence>
<dbReference type="PROSITE" id="PS50089">
    <property type="entry name" value="ZF_RING_2"/>
    <property type="match status" value="1"/>
</dbReference>
<evidence type="ECO:0000313" key="8">
    <source>
        <dbReference type="Proteomes" id="UP000694523"/>
    </source>
</evidence>
<dbReference type="Ensembl" id="ENSNMLT00000010887.1">
    <property type="protein sequence ID" value="ENSNMLP00000009632.1"/>
    <property type="gene ID" value="ENSNMLG00000006686.1"/>
</dbReference>
<dbReference type="SUPFAM" id="SSF57845">
    <property type="entry name" value="B-box zinc-binding domain"/>
    <property type="match status" value="1"/>
</dbReference>
<dbReference type="SUPFAM" id="SSF57850">
    <property type="entry name" value="RING/U-box"/>
    <property type="match status" value="1"/>
</dbReference>
<evidence type="ECO:0000256" key="4">
    <source>
        <dbReference type="PROSITE-ProRule" id="PRU00024"/>
    </source>
</evidence>
<protein>
    <submittedName>
        <fullName evidence="7">Uncharacterized protein</fullName>
    </submittedName>
</protein>
<dbReference type="Gene3D" id="3.30.160.60">
    <property type="entry name" value="Classic Zinc Finger"/>
    <property type="match status" value="1"/>
</dbReference>
<evidence type="ECO:0000256" key="2">
    <source>
        <dbReference type="ARBA" id="ARBA00022771"/>
    </source>
</evidence>
<dbReference type="PROSITE" id="PS50119">
    <property type="entry name" value="ZF_BBOX"/>
    <property type="match status" value="1"/>
</dbReference>
<sequence>MQLKSGTVFMRINMAESSLESFLTCSVCLDILTEPVSLSCHHSFCKRCLTEHWTSSKEDLDVNFPPSAQTQRQWSVCPSHPQVPPLFCLDDSRPLCPLCEFSLHPQHRLVSGEEAQRRLKKLISSQLQALTEEKHQCEELQQSYEEIQLYAEKQAGDCERHIRVGFSRLHQFLQEEEQRALSALREEQLRQKKNISPELEKLREKLSSVDKIIQELQQQLETHTYSQLREKKRVMLHLKRDYCVLVTLQENTVTALNL</sequence>
<dbReference type="Gene3D" id="3.30.40.10">
    <property type="entry name" value="Zinc/RING finger domain, C3HC4 (zinc finger)"/>
    <property type="match status" value="1"/>
</dbReference>
<dbReference type="InterPro" id="IPR000315">
    <property type="entry name" value="Znf_B-box"/>
</dbReference>
<proteinExistence type="predicted"/>
<dbReference type="InterPro" id="IPR017907">
    <property type="entry name" value="Znf_RING_CS"/>
</dbReference>
<dbReference type="GO" id="GO:0008270">
    <property type="term" value="F:zinc ion binding"/>
    <property type="evidence" value="ECO:0007669"/>
    <property type="project" value="UniProtKB-KW"/>
</dbReference>
<keyword evidence="2 4" id="KW-0863">Zinc-finger</keyword>
<dbReference type="PANTHER" id="PTHR24103">
    <property type="entry name" value="E3 UBIQUITIN-PROTEIN LIGASE TRIM"/>
    <property type="match status" value="1"/>
</dbReference>
<evidence type="ECO:0000256" key="3">
    <source>
        <dbReference type="ARBA" id="ARBA00022833"/>
    </source>
</evidence>
<evidence type="ECO:0000259" key="6">
    <source>
        <dbReference type="PROSITE" id="PS50119"/>
    </source>
</evidence>
<feature type="domain" description="RING-type" evidence="5">
    <location>
        <begin position="25"/>
        <end position="80"/>
    </location>
</feature>
<dbReference type="InterPro" id="IPR013083">
    <property type="entry name" value="Znf_RING/FYVE/PHD"/>
</dbReference>
<reference evidence="7" key="2">
    <citation type="submission" date="2025-09" db="UniProtKB">
        <authorList>
            <consortium name="Ensembl"/>
        </authorList>
    </citation>
    <scope>IDENTIFICATION</scope>
</reference>
<name>A0A8C6SWP8_9GOBI</name>
<dbReference type="Pfam" id="PF15227">
    <property type="entry name" value="zf-C3HC4_4"/>
    <property type="match status" value="1"/>
</dbReference>
<evidence type="ECO:0000259" key="5">
    <source>
        <dbReference type="PROSITE" id="PS50089"/>
    </source>
</evidence>
<dbReference type="Pfam" id="PF00643">
    <property type="entry name" value="zf-B_box"/>
    <property type="match status" value="1"/>
</dbReference>
<dbReference type="InterPro" id="IPR001841">
    <property type="entry name" value="Znf_RING"/>
</dbReference>
<feature type="domain" description="B box-type" evidence="6">
    <location>
        <begin position="72"/>
        <end position="112"/>
    </location>
</feature>
<keyword evidence="8" id="KW-1185">Reference proteome</keyword>
<reference evidence="7" key="1">
    <citation type="submission" date="2025-08" db="UniProtKB">
        <authorList>
            <consortium name="Ensembl"/>
        </authorList>
    </citation>
    <scope>IDENTIFICATION</scope>
</reference>
<accession>A0A8C6SWP8</accession>
<dbReference type="InterPro" id="IPR050143">
    <property type="entry name" value="TRIM/RBCC"/>
</dbReference>
<evidence type="ECO:0000256" key="1">
    <source>
        <dbReference type="ARBA" id="ARBA00022723"/>
    </source>
</evidence>
<dbReference type="Proteomes" id="UP000694523">
    <property type="component" value="Unplaced"/>
</dbReference>
<keyword evidence="3" id="KW-0862">Zinc</keyword>
<organism evidence="7 8">
    <name type="scientific">Neogobius melanostomus</name>
    <name type="common">round goby</name>
    <dbReference type="NCBI Taxonomy" id="47308"/>
    <lineage>
        <taxon>Eukaryota</taxon>
        <taxon>Metazoa</taxon>
        <taxon>Chordata</taxon>
        <taxon>Craniata</taxon>
        <taxon>Vertebrata</taxon>
        <taxon>Euteleostomi</taxon>
        <taxon>Actinopterygii</taxon>
        <taxon>Neopterygii</taxon>
        <taxon>Teleostei</taxon>
        <taxon>Neoteleostei</taxon>
        <taxon>Acanthomorphata</taxon>
        <taxon>Gobiaria</taxon>
        <taxon>Gobiiformes</taxon>
        <taxon>Gobioidei</taxon>
        <taxon>Gobiidae</taxon>
        <taxon>Benthophilinae</taxon>
        <taxon>Neogobiini</taxon>
        <taxon>Neogobius</taxon>
    </lineage>
</organism>
<dbReference type="SMART" id="SM00184">
    <property type="entry name" value="RING"/>
    <property type="match status" value="1"/>
</dbReference>
<dbReference type="PROSITE" id="PS00518">
    <property type="entry name" value="ZF_RING_1"/>
    <property type="match status" value="1"/>
</dbReference>